<dbReference type="Pfam" id="PF20243">
    <property type="entry name" value="MbnP"/>
    <property type="match status" value="1"/>
</dbReference>
<sequence>MKSKIFTLIVIGIVLLAGCKDKVNTTKNYYCQLKVVPLFNGQEMELNVPYTGADGNAFKFERIAFFTTNLSVNNYGLMKEASLFNMGKNEYLFNTKSLVNEVKTLDFHTGVTSQFNHTDPTIFGNNHALNIANVDGLHWGWDPGYIFIAIEGKADTIADGQDNFDHSFVYHVGKDGNGRLHQFENVETVALNDTTHCAYLYLDMHTFFFGATDTIHVNSENSIHEGGQFEALAQKTVENFNSALTK</sequence>
<accession>A0A1I7AMA8</accession>
<name>A0A1I7AMA8_9FLAO</name>
<gene>
    <name evidence="2" type="ORF">SAMN05216474_2229</name>
</gene>
<organism evidence="2 3">
    <name type="scientific">Lishizhenia tianjinensis</name>
    <dbReference type="NCBI Taxonomy" id="477690"/>
    <lineage>
        <taxon>Bacteria</taxon>
        <taxon>Pseudomonadati</taxon>
        <taxon>Bacteroidota</taxon>
        <taxon>Flavobacteriia</taxon>
        <taxon>Flavobacteriales</taxon>
        <taxon>Crocinitomicaceae</taxon>
        <taxon>Lishizhenia</taxon>
    </lineage>
</organism>
<dbReference type="OrthoDB" id="1422031at2"/>
<evidence type="ECO:0000313" key="3">
    <source>
        <dbReference type="Proteomes" id="UP000236454"/>
    </source>
</evidence>
<dbReference type="AlphaFoldDB" id="A0A1I7AMA8"/>
<protein>
    <recommendedName>
        <fullName evidence="1">Copper-binding protein MbnP-like domain-containing protein</fullName>
    </recommendedName>
</protein>
<proteinExistence type="predicted"/>
<evidence type="ECO:0000313" key="2">
    <source>
        <dbReference type="EMBL" id="SFT76101.1"/>
    </source>
</evidence>
<dbReference type="PROSITE" id="PS51257">
    <property type="entry name" value="PROKAR_LIPOPROTEIN"/>
    <property type="match status" value="1"/>
</dbReference>
<feature type="domain" description="Copper-binding protein MbnP-like" evidence="1">
    <location>
        <begin position="32"/>
        <end position="218"/>
    </location>
</feature>
<dbReference type="InterPro" id="IPR046863">
    <property type="entry name" value="MbnP-like_dom"/>
</dbReference>
<dbReference type="STRING" id="477690.SAMN05216474_2229"/>
<reference evidence="2 3" key="1">
    <citation type="submission" date="2016-10" db="EMBL/GenBank/DDBJ databases">
        <authorList>
            <person name="de Groot N.N."/>
        </authorList>
    </citation>
    <scope>NUCLEOTIDE SEQUENCE [LARGE SCALE GENOMIC DNA]</scope>
    <source>
        <strain evidence="2 3">CGMCC 1.7005</strain>
    </source>
</reference>
<dbReference type="Proteomes" id="UP000236454">
    <property type="component" value="Unassembled WGS sequence"/>
</dbReference>
<dbReference type="RefSeq" id="WP_139230344.1">
    <property type="nucleotide sequence ID" value="NZ_FPAS01000003.1"/>
</dbReference>
<keyword evidence="3" id="KW-1185">Reference proteome</keyword>
<evidence type="ECO:0000259" key="1">
    <source>
        <dbReference type="Pfam" id="PF20243"/>
    </source>
</evidence>
<dbReference type="EMBL" id="FPAS01000003">
    <property type="protein sequence ID" value="SFT76101.1"/>
    <property type="molecule type" value="Genomic_DNA"/>
</dbReference>